<evidence type="ECO:0000313" key="2">
    <source>
        <dbReference type="Proteomes" id="UP001145742"/>
    </source>
</evidence>
<protein>
    <submittedName>
        <fullName evidence="1">Uncharacterized protein</fullName>
    </submittedName>
</protein>
<evidence type="ECO:0000313" key="1">
    <source>
        <dbReference type="EMBL" id="KAJ7422658.1"/>
    </source>
</evidence>
<accession>A0ABQ9DIV8</accession>
<sequence>MTGICGVVSADPKGIVDKKCQCYICLVALNNCSRNSRDWEPNICVSPQEVPNVVFVPESGKAYLENEIQKPLVQGSRFQLQGAVEVTRSDAQEDRSSRTLCVTKFDIRSIPPLQRHLAFEAAEE</sequence>
<comment type="caution">
    <text evidence="1">The sequence shown here is derived from an EMBL/GenBank/DDBJ whole genome shotgun (WGS) entry which is preliminary data.</text>
</comment>
<proteinExistence type="predicted"/>
<organism evidence="1 2">
    <name type="scientific">Willisornis vidua</name>
    <name type="common">Xingu scale-backed antbird</name>
    <dbReference type="NCBI Taxonomy" id="1566151"/>
    <lineage>
        <taxon>Eukaryota</taxon>
        <taxon>Metazoa</taxon>
        <taxon>Chordata</taxon>
        <taxon>Craniata</taxon>
        <taxon>Vertebrata</taxon>
        <taxon>Euteleostomi</taxon>
        <taxon>Archelosauria</taxon>
        <taxon>Archosauria</taxon>
        <taxon>Dinosauria</taxon>
        <taxon>Saurischia</taxon>
        <taxon>Theropoda</taxon>
        <taxon>Coelurosauria</taxon>
        <taxon>Aves</taxon>
        <taxon>Neognathae</taxon>
        <taxon>Neoaves</taxon>
        <taxon>Telluraves</taxon>
        <taxon>Australaves</taxon>
        <taxon>Passeriformes</taxon>
        <taxon>Thamnophilidae</taxon>
        <taxon>Willisornis</taxon>
    </lineage>
</organism>
<name>A0ABQ9DIV8_9PASS</name>
<reference evidence="1" key="1">
    <citation type="submission" date="2019-10" db="EMBL/GenBank/DDBJ databases">
        <authorList>
            <person name="Soares A.E.R."/>
            <person name="Aleixo A."/>
            <person name="Schneider P."/>
            <person name="Miyaki C.Y."/>
            <person name="Schneider M.P."/>
            <person name="Mello C."/>
            <person name="Vasconcelos A.T.R."/>
        </authorList>
    </citation>
    <scope>NUCLEOTIDE SEQUENCE</scope>
    <source>
        <tissue evidence="1">Muscle</tissue>
    </source>
</reference>
<dbReference type="Proteomes" id="UP001145742">
    <property type="component" value="Unassembled WGS sequence"/>
</dbReference>
<keyword evidence="2" id="KW-1185">Reference proteome</keyword>
<dbReference type="EMBL" id="WHWB01032966">
    <property type="protein sequence ID" value="KAJ7422658.1"/>
    <property type="molecule type" value="Genomic_DNA"/>
</dbReference>
<gene>
    <name evidence="1" type="ORF">WISP_36973</name>
</gene>